<proteinExistence type="inferred from homology"/>
<gene>
    <name evidence="1" type="primary">cdhB</name>
    <name evidence="2" type="ordered locus">Mzhil_1136</name>
</gene>
<reference evidence="2 3" key="1">
    <citation type="submission" date="2010-07" db="EMBL/GenBank/DDBJ databases">
        <title>The complete genome of Methanosalsum zhilinae DSM 4017.</title>
        <authorList>
            <consortium name="US DOE Joint Genome Institute (JGI-PGF)"/>
            <person name="Lucas S."/>
            <person name="Copeland A."/>
            <person name="Lapidus A."/>
            <person name="Glavina del Rio T."/>
            <person name="Dalin E."/>
            <person name="Tice H."/>
            <person name="Bruce D."/>
            <person name="Goodwin L."/>
            <person name="Pitluck S."/>
            <person name="Kyrpides N."/>
            <person name="Mavromatis K."/>
            <person name="Ovchinnikova G."/>
            <person name="Daligault H."/>
            <person name="Detter J.C."/>
            <person name="Han C."/>
            <person name="Tapia R."/>
            <person name="Larimer F."/>
            <person name="Land M."/>
            <person name="Hauser L."/>
            <person name="Markowitz V."/>
            <person name="Cheng J.-F."/>
            <person name="Hugenholtz P."/>
            <person name="Woyke T."/>
            <person name="Wu D."/>
            <person name="Spring S."/>
            <person name="Schueler E."/>
            <person name="Brambilla E."/>
            <person name="Klenk H.-P."/>
            <person name="Eisen J.A."/>
        </authorList>
    </citation>
    <scope>NUCLEOTIDE SEQUENCE [LARGE SCALE GENOMIC DNA]</scope>
    <source>
        <strain evidence="3">DSM 4017 / NBRC 107636 / OCM 62 / WeN5</strain>
    </source>
</reference>
<sequence>MSWAGGVIMVETTKNTAISTTWGTKIAKPVQPKVAGKLISKAKRPLLVVGGDVLDEDLLKRAIQIGKKGIPIAATGHSMKGFVDADVDAKYVNIHSLGLYLGDPQWHGLDGNGQYDLIIVLAHKKYYINQVLSGIRNFTDLKTLSIDRNYIQNADMSFGKLDKETHLKALDELIENL</sequence>
<dbReference type="NCBIfam" id="TIGR00315">
    <property type="entry name" value="cdhB"/>
    <property type="match status" value="1"/>
</dbReference>
<dbReference type="HAMAP" id="MF_01134">
    <property type="entry name" value="CdhB"/>
    <property type="match status" value="1"/>
</dbReference>
<comment type="similarity">
    <text evidence="1">Belongs to the CdhB family.</text>
</comment>
<dbReference type="Proteomes" id="UP000006622">
    <property type="component" value="Chromosome"/>
</dbReference>
<dbReference type="UniPathway" id="UPA00642"/>
<evidence type="ECO:0000313" key="2">
    <source>
        <dbReference type="EMBL" id="AEH60992.1"/>
    </source>
</evidence>
<evidence type="ECO:0000313" key="3">
    <source>
        <dbReference type="Proteomes" id="UP000006622"/>
    </source>
</evidence>
<dbReference type="EMBL" id="CP002101">
    <property type="protein sequence ID" value="AEH60992.1"/>
    <property type="molecule type" value="Genomic_DNA"/>
</dbReference>
<dbReference type="HOGENOM" id="CLU_123700_0_0_2"/>
<dbReference type="KEGG" id="mzh:Mzhil_1136"/>
<dbReference type="PIRSF" id="PIRSF006035">
    <property type="entry name" value="CO_dh_b_ACDS_e"/>
    <property type="match status" value="1"/>
</dbReference>
<comment type="subunit">
    <text evidence="1">Heterotetramer of two alpha and two epsilon subunits. The ACDS complex is made up of alpha, epsilon, beta, gamma and delta subunits with a probable stoichiometry of (alpha(2)epsilon(2))(4)-beta(8)-(gamma(1)delta(1))(8).</text>
</comment>
<comment type="function">
    <text evidence="1">Part of a complex that catalyzes the reversible cleavage of acetyl-CoA, allowing growth on acetate as sole source of carbon and energy. The alpha-epsilon subcomponent functions as a carbon monoxide dehydrogenase. The precise role of the epsilon subunit is unclear; it may have a stabilizing role within the alpha(2)epsilon(2) component and/or be involved in electron transfer to FAD during a potential FAD-mediated CO oxidation.</text>
</comment>
<accession>F7XMA1</accession>
<evidence type="ECO:0000256" key="1">
    <source>
        <dbReference type="HAMAP-Rule" id="MF_01134"/>
    </source>
</evidence>
<keyword evidence="1" id="KW-0484">Methanogenesis</keyword>
<dbReference type="InterPro" id="IPR003704">
    <property type="entry name" value="CdhB"/>
</dbReference>
<dbReference type="Pfam" id="PF02552">
    <property type="entry name" value="CO_dh"/>
    <property type="match status" value="1"/>
</dbReference>
<dbReference type="Gene3D" id="3.40.50.1220">
    <property type="entry name" value="TPP-binding domain"/>
    <property type="match status" value="1"/>
</dbReference>
<comment type="pathway">
    <text evidence="1">One-carbon metabolism; methanogenesis from acetate.</text>
</comment>
<keyword evidence="3" id="KW-1185">Reference proteome</keyword>
<name>F7XMA1_METZD</name>
<protein>
    <recommendedName>
        <fullName evidence="1">Acetyl-CoA decarbonylase/synthase complex subunit epsilon</fullName>
        <shortName evidence="1">ACDS complex subunit epsilon</shortName>
    </recommendedName>
    <alternativeName>
        <fullName evidence="1">ACDS complex carbon monoxide dehydrogenase subunit epsilon</fullName>
        <shortName evidence="1">ACDS CODH subunit epsilon</shortName>
    </alternativeName>
</protein>
<dbReference type="SUPFAM" id="SSF52467">
    <property type="entry name" value="DHS-like NAD/FAD-binding domain"/>
    <property type="match status" value="1"/>
</dbReference>
<dbReference type="STRING" id="679901.Mzhil_1136"/>
<dbReference type="GO" id="GO:0019385">
    <property type="term" value="P:methanogenesis, from acetate"/>
    <property type="evidence" value="ECO:0007669"/>
    <property type="project" value="UniProtKB-UniRule"/>
</dbReference>
<dbReference type="AlphaFoldDB" id="F7XMA1"/>
<organism evidence="2 3">
    <name type="scientific">Methanosalsum zhilinae (strain DSM 4017 / NBRC 107636 / OCM 62 / WeN5)</name>
    <name type="common">Methanohalophilus zhilinae</name>
    <dbReference type="NCBI Taxonomy" id="679901"/>
    <lineage>
        <taxon>Archaea</taxon>
        <taxon>Methanobacteriati</taxon>
        <taxon>Methanobacteriota</taxon>
        <taxon>Stenosarchaea group</taxon>
        <taxon>Methanomicrobia</taxon>
        <taxon>Methanosarcinales</taxon>
        <taxon>Methanosarcinaceae</taxon>
        <taxon>Methanosalsum</taxon>
    </lineage>
</organism>
<dbReference type="InterPro" id="IPR029035">
    <property type="entry name" value="DHS-like_NAD/FAD-binding_dom"/>
</dbReference>